<dbReference type="SUPFAM" id="SSF53098">
    <property type="entry name" value="Ribonuclease H-like"/>
    <property type="match status" value="1"/>
</dbReference>
<sequence length="509" mass="55803">MIHKIKAMYDDGRGSSIREIARALQMSRNTVRKYVALDEASIEAGLSDRSRHKSLDEHRRYIVHLLGTFLKLSAVKVKRKLEEKVGPLAVSSRSLRRYISTLREEVVQAQPRHYEPVLDQVPGVQCQVDPGELREVLIGGVATTVYFVVFVLSFSRLMYVGTSPRPIDTETFIWLHDAAFRFFGGCPEECVYDQTRLVVLDERYRELELNQRFAQYATGAGFRIRACAGYDPESKGKVEAGVKYVKYDGLYGEQFEDWGAMEEHLHRWLEEVANARLHGTTRRVPRAHYVAEEQARMRPYLTPAYLAPSGVAGEPRKVDKTGLISFRSNKYSVPMAYQSGRISALASPDGQLHLYALPGGEHIASHALSQGKGEIIKNADHYRDKARAVADLAADIEQALGEALGRRLCSPSMLRRKSAGSIATNTRLCGVSCNITVPPGSAPARSAGPSPHRARCAGAARRGGSAPNTPPGAPAAAPASSAPEPAQRTSPGHPPLAAAGRGRRDRDAG</sequence>
<comment type="similarity">
    <text evidence="1">Belongs to the transposase IS21/IS408/IS1162 family.</text>
</comment>
<evidence type="ECO:0000256" key="1">
    <source>
        <dbReference type="ARBA" id="ARBA00009277"/>
    </source>
</evidence>
<dbReference type="InterPro" id="IPR001584">
    <property type="entry name" value="Integrase_cat-core"/>
</dbReference>
<feature type="compositionally biased region" description="Low complexity" evidence="2">
    <location>
        <begin position="474"/>
        <end position="486"/>
    </location>
</feature>
<dbReference type="EMBL" id="JBDKXB010000013">
    <property type="protein sequence ID" value="MEY6432920.1"/>
    <property type="molecule type" value="Genomic_DNA"/>
</dbReference>
<dbReference type="Proteomes" id="UP001564408">
    <property type="component" value="Unassembled WGS sequence"/>
</dbReference>
<dbReference type="NCBIfam" id="NF033546">
    <property type="entry name" value="transpos_IS21"/>
    <property type="match status" value="1"/>
</dbReference>
<dbReference type="Pfam" id="PF22483">
    <property type="entry name" value="Mu-transpos_C_2"/>
    <property type="match status" value="1"/>
</dbReference>
<dbReference type="RefSeq" id="WP_369667306.1">
    <property type="nucleotide sequence ID" value="NZ_JBDKXB010000013.1"/>
</dbReference>
<reference evidence="5 6" key="1">
    <citation type="submission" date="2024-05" db="EMBL/GenBank/DDBJ databases">
        <title>Genome Sequence and Characterization of the New Strain Purple Sulfur Bacterium of Genus Thioalkalicoccus.</title>
        <authorList>
            <person name="Bryantseva I.A."/>
            <person name="Kyndt J.A."/>
            <person name="Imhoff J.F."/>
        </authorList>
    </citation>
    <scope>NUCLEOTIDE SEQUENCE [LARGE SCALE GENOMIC DNA]</scope>
    <source>
        <strain evidence="5 6">Um2</strain>
    </source>
</reference>
<evidence type="ECO:0000313" key="5">
    <source>
        <dbReference type="EMBL" id="MEY6432920.1"/>
    </source>
</evidence>
<dbReference type="InterPro" id="IPR054353">
    <property type="entry name" value="IstA-like_C"/>
</dbReference>
<feature type="region of interest" description="Disordered" evidence="2">
    <location>
        <begin position="441"/>
        <end position="509"/>
    </location>
</feature>
<accession>A0ABV4BEG9</accession>
<dbReference type="PANTHER" id="PTHR35004:SF6">
    <property type="entry name" value="TRANSPOSASE"/>
    <property type="match status" value="1"/>
</dbReference>
<protein>
    <submittedName>
        <fullName evidence="5">IS21 family transposase</fullName>
    </submittedName>
</protein>
<dbReference type="InterPro" id="IPR012337">
    <property type="entry name" value="RNaseH-like_sf"/>
</dbReference>
<dbReference type="SUPFAM" id="SSF46689">
    <property type="entry name" value="Homeodomain-like"/>
    <property type="match status" value="1"/>
</dbReference>
<evidence type="ECO:0000256" key="2">
    <source>
        <dbReference type="SAM" id="MobiDB-lite"/>
    </source>
</evidence>
<keyword evidence="6" id="KW-1185">Reference proteome</keyword>
<keyword evidence="3" id="KW-0812">Transmembrane</keyword>
<dbReference type="InterPro" id="IPR036397">
    <property type="entry name" value="RNaseH_sf"/>
</dbReference>
<keyword evidence="3" id="KW-0472">Membrane</keyword>
<evidence type="ECO:0000313" key="6">
    <source>
        <dbReference type="Proteomes" id="UP001564408"/>
    </source>
</evidence>
<feature type="transmembrane region" description="Helical" evidence="3">
    <location>
        <begin position="136"/>
        <end position="159"/>
    </location>
</feature>
<proteinExistence type="inferred from homology"/>
<organism evidence="5 6">
    <name type="scientific">Thioalkalicoccus limnaeus</name>
    <dbReference type="NCBI Taxonomy" id="120681"/>
    <lineage>
        <taxon>Bacteria</taxon>
        <taxon>Pseudomonadati</taxon>
        <taxon>Pseudomonadota</taxon>
        <taxon>Gammaproteobacteria</taxon>
        <taxon>Chromatiales</taxon>
        <taxon>Chromatiaceae</taxon>
        <taxon>Thioalkalicoccus</taxon>
    </lineage>
</organism>
<comment type="caution">
    <text evidence="5">The sequence shown here is derived from an EMBL/GenBank/DDBJ whole genome shotgun (WGS) entry which is preliminary data.</text>
</comment>
<gene>
    <name evidence="5" type="primary">istA</name>
    <name evidence="5" type="ORF">ABC977_10930</name>
</gene>
<evidence type="ECO:0000256" key="3">
    <source>
        <dbReference type="SAM" id="Phobius"/>
    </source>
</evidence>
<feature type="compositionally biased region" description="Low complexity" evidence="2">
    <location>
        <begin position="441"/>
        <end position="467"/>
    </location>
</feature>
<evidence type="ECO:0000259" key="4">
    <source>
        <dbReference type="PROSITE" id="PS50994"/>
    </source>
</evidence>
<dbReference type="Gene3D" id="3.30.420.10">
    <property type="entry name" value="Ribonuclease H-like superfamily/Ribonuclease H"/>
    <property type="match status" value="1"/>
</dbReference>
<name>A0ABV4BEG9_9GAMM</name>
<dbReference type="PROSITE" id="PS50994">
    <property type="entry name" value="INTEGRASE"/>
    <property type="match status" value="1"/>
</dbReference>
<feature type="domain" description="Integrase catalytic" evidence="4">
    <location>
        <begin position="118"/>
        <end position="293"/>
    </location>
</feature>
<dbReference type="InterPro" id="IPR009057">
    <property type="entry name" value="Homeodomain-like_sf"/>
</dbReference>
<dbReference type="PANTHER" id="PTHR35004">
    <property type="entry name" value="TRANSPOSASE RV3428C-RELATED"/>
    <property type="match status" value="1"/>
</dbReference>
<keyword evidence="3" id="KW-1133">Transmembrane helix</keyword>